<proteinExistence type="inferred from homology"/>
<dbReference type="InterPro" id="IPR027482">
    <property type="entry name" value="Sec1-like_dom2"/>
</dbReference>
<dbReference type="InterPro" id="IPR043127">
    <property type="entry name" value="Sec-1-like_dom3a"/>
</dbReference>
<dbReference type="VEuPathDB" id="AmoebaDB:KM1_318240"/>
<dbReference type="InterPro" id="IPR043154">
    <property type="entry name" value="Sec-1-like_dom1"/>
</dbReference>
<dbReference type="Gene3D" id="3.40.50.1910">
    <property type="match status" value="1"/>
</dbReference>
<dbReference type="Proteomes" id="UP000078387">
    <property type="component" value="Unassembled WGS sequence"/>
</dbReference>
<dbReference type="VEuPathDB" id="AmoebaDB:EHI_154290"/>
<reference evidence="2 3" key="1">
    <citation type="submission" date="2016-05" db="EMBL/GenBank/DDBJ databases">
        <title>First whole genome sequencing of Entamoeba histolytica HM1:IMSS-clone-6.</title>
        <authorList>
            <person name="Mukherjee Avik.K."/>
            <person name="Izumyama S."/>
            <person name="Nakada-Tsukui K."/>
            <person name="Nozaki T."/>
        </authorList>
    </citation>
    <scope>NUCLEOTIDE SEQUENCE [LARGE SCALE GENOMIC DNA]</scope>
    <source>
        <strain evidence="2 3">HM1:IMSS clone 6</strain>
    </source>
</reference>
<dbReference type="Gene3D" id="3.40.50.2060">
    <property type="match status" value="1"/>
</dbReference>
<dbReference type="PIRSF" id="PIRSF005715">
    <property type="entry name" value="VPS45_Sec1"/>
    <property type="match status" value="1"/>
</dbReference>
<organism evidence="2 3">
    <name type="scientific">Entamoeba histolytica</name>
    <dbReference type="NCBI Taxonomy" id="5759"/>
    <lineage>
        <taxon>Eukaryota</taxon>
        <taxon>Amoebozoa</taxon>
        <taxon>Evosea</taxon>
        <taxon>Archamoebae</taxon>
        <taxon>Mastigamoebida</taxon>
        <taxon>Entamoebidae</taxon>
        <taxon>Entamoeba</taxon>
    </lineage>
</organism>
<sequence>MDVISSLQEYLNFTFSETPGMKALIMDSDTIPVVSILFGMTEIIQKEVYLVQQLSDQTRDTLPHLNAICLLRPTKENMELLRKELNNPKYGKYYLFFTNFLDSTQISLLSQSDVHEVVQKVMELYVDYMPVNDDLFISSCPNYYSVNGPNSMKNEQKTIDSLMALCLSLKKNPAIRYQQNSELSKRIAEGLTQGLERQKKIFGPMNGTTLLILDRSFDPITPLLTQWTYQAMIHEFIGIENGKIILDNKPIILSNDSFFNEHMYLLFSDITDSIIASVNELTKKAGVASKQYRSLEEMKETIEQIPQLKKESAGVKKHLGIMNVINKTVSRRKMLDVSRLEQDIVCGSGRQELYQNVIQFFEGDYEVEDKLRVGLLYALKYEDKAQDIIEELTIKGIPKDRIQLIDIVLRYAGSSKRPIEIFNKVKSIVGFVKKSVAGVENVFVQHKPVLEQLYDPLINQQLLEKFPFCRGSSANGREFIIYIVGGVTLEEEVSIATRNRTNPTQKFIIGGSDLLNSSKFIEQLETMKK</sequence>
<name>A0A5K1UUR2_ENTHI</name>
<dbReference type="Gene3D" id="1.25.40.60">
    <property type="match status" value="1"/>
</dbReference>
<accession>A0A5K1UUR2</accession>
<evidence type="ECO:0000313" key="3">
    <source>
        <dbReference type="Proteomes" id="UP000078387"/>
    </source>
</evidence>
<evidence type="ECO:0000256" key="1">
    <source>
        <dbReference type="ARBA" id="ARBA00009884"/>
    </source>
</evidence>
<comment type="similarity">
    <text evidence="1">Belongs to the STXBP/unc-18/SEC1 family.</text>
</comment>
<dbReference type="InterPro" id="IPR036045">
    <property type="entry name" value="Sec1-like_sf"/>
</dbReference>
<dbReference type="EMBL" id="BDEQ01000001">
    <property type="protein sequence ID" value="GAT96584.1"/>
    <property type="molecule type" value="Genomic_DNA"/>
</dbReference>
<dbReference type="Pfam" id="PF00995">
    <property type="entry name" value="Sec1"/>
    <property type="match status" value="1"/>
</dbReference>
<evidence type="ECO:0000313" key="2">
    <source>
        <dbReference type="EMBL" id="GAT96584.1"/>
    </source>
</evidence>
<dbReference type="AlphaFoldDB" id="A0A5K1UUR2"/>
<dbReference type="OMA" id="VHQLNNA"/>
<comment type="caution">
    <text evidence="2">The sequence shown here is derived from an EMBL/GenBank/DDBJ whole genome shotgun (WGS) entry which is preliminary data.</text>
</comment>
<protein>
    <submittedName>
        <fullName evidence="2">Sec1 family protein</fullName>
    </submittedName>
</protein>
<dbReference type="VEuPathDB" id="AmoebaDB:EHI7A_000710"/>
<dbReference type="VEuPathDB" id="AmoebaDB:EHI8A_000120"/>
<dbReference type="SUPFAM" id="SSF56815">
    <property type="entry name" value="Sec1/munc18-like (SM) proteins"/>
    <property type="match status" value="1"/>
</dbReference>
<gene>
    <name evidence="2" type="ORF">CL6EHI_154290</name>
</gene>
<dbReference type="PANTHER" id="PTHR11679">
    <property type="entry name" value="VESICLE PROTEIN SORTING-ASSOCIATED"/>
    <property type="match status" value="1"/>
</dbReference>
<dbReference type="Gene3D" id="3.90.830.10">
    <property type="entry name" value="Syntaxin Binding Protein 1, Chain A, domain 2"/>
    <property type="match status" value="1"/>
</dbReference>
<dbReference type="InterPro" id="IPR001619">
    <property type="entry name" value="Sec1-like"/>
</dbReference>
<dbReference type="GO" id="GO:0016192">
    <property type="term" value="P:vesicle-mediated transport"/>
    <property type="evidence" value="ECO:0007669"/>
    <property type="project" value="InterPro"/>
</dbReference>
<dbReference type="VEuPathDB" id="AmoebaDB:EHI5A_208460"/>